<dbReference type="OrthoDB" id="8195362at2759"/>
<keyword evidence="2" id="KW-1185">Reference proteome</keyword>
<proteinExistence type="predicted"/>
<dbReference type="EMBL" id="BEZZ01001155">
    <property type="protein sequence ID" value="GCC38291.1"/>
    <property type="molecule type" value="Genomic_DNA"/>
</dbReference>
<gene>
    <name evidence="1" type="ORF">chiPu_0016805</name>
</gene>
<evidence type="ECO:0000313" key="1">
    <source>
        <dbReference type="EMBL" id="GCC38291.1"/>
    </source>
</evidence>
<sequence>MSVNTSPQVSWLLSTAVVYSEGSSAQSRPGGNFGQIVNLRETEGFEEETSVNVVNEIVTLGQNMGLEVDEDDVTELVEDHRQELSTEDLVEL</sequence>
<accession>A0A401T6J9</accession>
<dbReference type="AlphaFoldDB" id="A0A401T6J9"/>
<comment type="caution">
    <text evidence="1">The sequence shown here is derived from an EMBL/GenBank/DDBJ whole genome shotgun (WGS) entry which is preliminary data.</text>
</comment>
<organism evidence="1 2">
    <name type="scientific">Chiloscyllium punctatum</name>
    <name type="common">Brownbanded bambooshark</name>
    <name type="synonym">Hemiscyllium punctatum</name>
    <dbReference type="NCBI Taxonomy" id="137246"/>
    <lineage>
        <taxon>Eukaryota</taxon>
        <taxon>Metazoa</taxon>
        <taxon>Chordata</taxon>
        <taxon>Craniata</taxon>
        <taxon>Vertebrata</taxon>
        <taxon>Chondrichthyes</taxon>
        <taxon>Elasmobranchii</taxon>
        <taxon>Galeomorphii</taxon>
        <taxon>Galeoidea</taxon>
        <taxon>Orectolobiformes</taxon>
        <taxon>Hemiscylliidae</taxon>
        <taxon>Chiloscyllium</taxon>
    </lineage>
</organism>
<protein>
    <submittedName>
        <fullName evidence="1">Uncharacterized protein</fullName>
    </submittedName>
</protein>
<reference evidence="1 2" key="1">
    <citation type="journal article" date="2018" name="Nat. Ecol. Evol.">
        <title>Shark genomes provide insights into elasmobranch evolution and the origin of vertebrates.</title>
        <authorList>
            <person name="Hara Y"/>
            <person name="Yamaguchi K"/>
            <person name="Onimaru K"/>
            <person name="Kadota M"/>
            <person name="Koyanagi M"/>
            <person name="Keeley SD"/>
            <person name="Tatsumi K"/>
            <person name="Tanaka K"/>
            <person name="Motone F"/>
            <person name="Kageyama Y"/>
            <person name="Nozu R"/>
            <person name="Adachi N"/>
            <person name="Nishimura O"/>
            <person name="Nakagawa R"/>
            <person name="Tanegashima C"/>
            <person name="Kiyatake I"/>
            <person name="Matsumoto R"/>
            <person name="Murakumo K"/>
            <person name="Nishida K"/>
            <person name="Terakita A"/>
            <person name="Kuratani S"/>
            <person name="Sato K"/>
            <person name="Hyodo S Kuraku.S."/>
        </authorList>
    </citation>
    <scope>NUCLEOTIDE SEQUENCE [LARGE SCALE GENOMIC DNA]</scope>
</reference>
<name>A0A401T6J9_CHIPU</name>
<dbReference type="Proteomes" id="UP000287033">
    <property type="component" value="Unassembled WGS sequence"/>
</dbReference>
<evidence type="ECO:0000313" key="2">
    <source>
        <dbReference type="Proteomes" id="UP000287033"/>
    </source>
</evidence>